<protein>
    <recommendedName>
        <fullName evidence="4">FAD-binding PCMH-type domain-containing protein</fullName>
    </recommendedName>
</protein>
<dbReference type="SUPFAM" id="SSF56176">
    <property type="entry name" value="FAD-binding/transporter-associated domain-like"/>
    <property type="match status" value="1"/>
</dbReference>
<dbReference type="Pfam" id="PF08031">
    <property type="entry name" value="BBE"/>
    <property type="match status" value="1"/>
</dbReference>
<evidence type="ECO:0000313" key="5">
    <source>
        <dbReference type="EMBL" id="UNI22232.1"/>
    </source>
</evidence>
<name>A0A9Q8VEW2_9HYPO</name>
<dbReference type="GO" id="GO:0071949">
    <property type="term" value="F:FAD binding"/>
    <property type="evidence" value="ECO:0007669"/>
    <property type="project" value="InterPro"/>
</dbReference>
<dbReference type="PANTHER" id="PTHR13878">
    <property type="entry name" value="GULONOLACTONE OXIDASE"/>
    <property type="match status" value="1"/>
</dbReference>
<dbReference type="EMBL" id="CP086361">
    <property type="protein sequence ID" value="UNI22232.1"/>
    <property type="molecule type" value="Genomic_DNA"/>
</dbReference>
<dbReference type="Proteomes" id="UP000829364">
    <property type="component" value="Chromosome 8"/>
</dbReference>
<evidence type="ECO:0000256" key="3">
    <source>
        <dbReference type="SAM" id="SignalP"/>
    </source>
</evidence>
<comment type="similarity">
    <text evidence="1">Belongs to the oxygen-dependent FAD-linked oxidoreductase family.</text>
</comment>
<organism evidence="5 6">
    <name type="scientific">Purpureocillium takamizusanense</name>
    <dbReference type="NCBI Taxonomy" id="2060973"/>
    <lineage>
        <taxon>Eukaryota</taxon>
        <taxon>Fungi</taxon>
        <taxon>Dikarya</taxon>
        <taxon>Ascomycota</taxon>
        <taxon>Pezizomycotina</taxon>
        <taxon>Sordariomycetes</taxon>
        <taxon>Hypocreomycetidae</taxon>
        <taxon>Hypocreales</taxon>
        <taxon>Ophiocordycipitaceae</taxon>
        <taxon>Purpureocillium</taxon>
    </lineage>
</organism>
<dbReference type="InterPro" id="IPR012951">
    <property type="entry name" value="BBE"/>
</dbReference>
<dbReference type="InterPro" id="IPR016169">
    <property type="entry name" value="FAD-bd_PCMH_sub2"/>
</dbReference>
<keyword evidence="2" id="KW-0560">Oxidoreductase</keyword>
<dbReference type="OrthoDB" id="9983560at2759"/>
<proteinExistence type="inferred from homology"/>
<dbReference type="Gene3D" id="3.40.462.20">
    <property type="match status" value="1"/>
</dbReference>
<dbReference type="InterPro" id="IPR006094">
    <property type="entry name" value="Oxid_FAD_bind_N"/>
</dbReference>
<dbReference type="InterPro" id="IPR036318">
    <property type="entry name" value="FAD-bd_PCMH-like_sf"/>
</dbReference>
<dbReference type="InterPro" id="IPR016166">
    <property type="entry name" value="FAD-bd_PCMH"/>
</dbReference>
<dbReference type="GeneID" id="72070087"/>
<dbReference type="GO" id="GO:0016491">
    <property type="term" value="F:oxidoreductase activity"/>
    <property type="evidence" value="ECO:0007669"/>
    <property type="project" value="UniProtKB-KW"/>
</dbReference>
<sequence length="588" mass="63017">MHPEQLLLSIPCLLGAASAGRPGTTSSCKAAPGSRAWPSLGEWQALNASAGGRLLSPAPPGAPCHPDQPGYSAEACAAAQRGWRLYDWHAADPVSMMLDQFANYTCLPQERYPCSGQGYPSYVVNATEATHVKAAVDFARKHNVRLVVRSSGHDFLGRSNAPGSLSVWVHHMNGIDFHEGSFKLAGSGRVLGGSAVTVGGGTAMYDIYTATDAYNQTIVGGGAKSVAVGGYISGGGHSTLSPRYGLAADNVIEVEVVTPLGEVLTANEDQHADLFWALRGGGGSTFGVMTKITMWTHPTPKITSLTWMGVTDPKSPFVVDLVSYLSSQIPYLMDKGGLSGYNYASFGTKSPVPLPGIPENIAGVMGLGFVQDKGPGFLEEIFKPINDTVKKRWSGQAFVFLATEEFPTFLAWFDKYFDHNPAGNSSYIVSRLLDGQTLASDPRALGTAIKAAGGSRGGMALFMVGGRGVQNAKPRGGNSVNPAWRNAYVHALSSSSFPPFNKTAERETVKRLDAAMQPLRALTPKSGAYLNEALPFEKDWQHTFWGSNYERLLKIKRTVDPTDVFWCAPCVGNERWAETADGRLCKRK</sequence>
<evidence type="ECO:0000259" key="4">
    <source>
        <dbReference type="PROSITE" id="PS51387"/>
    </source>
</evidence>
<feature type="domain" description="FAD-binding PCMH-type" evidence="4">
    <location>
        <begin position="116"/>
        <end position="299"/>
    </location>
</feature>
<dbReference type="PROSITE" id="PS51387">
    <property type="entry name" value="FAD_PCMH"/>
    <property type="match status" value="1"/>
</dbReference>
<accession>A0A9Q8VEW2</accession>
<dbReference type="AlphaFoldDB" id="A0A9Q8VEW2"/>
<evidence type="ECO:0000256" key="1">
    <source>
        <dbReference type="ARBA" id="ARBA00005466"/>
    </source>
</evidence>
<dbReference type="Gene3D" id="3.30.465.10">
    <property type="match status" value="2"/>
</dbReference>
<dbReference type="KEGG" id="ptkz:JDV02_008139"/>
<feature type="signal peptide" evidence="3">
    <location>
        <begin position="1"/>
        <end position="19"/>
    </location>
</feature>
<dbReference type="RefSeq" id="XP_047845713.1">
    <property type="nucleotide sequence ID" value="XM_047989708.1"/>
</dbReference>
<reference evidence="5" key="1">
    <citation type="submission" date="2021-11" db="EMBL/GenBank/DDBJ databases">
        <title>Purpureocillium_takamizusanense_genome.</title>
        <authorList>
            <person name="Nguyen N.-H."/>
        </authorList>
    </citation>
    <scope>NUCLEOTIDE SEQUENCE</scope>
    <source>
        <strain evidence="5">PT3</strain>
    </source>
</reference>
<dbReference type="Pfam" id="PF01565">
    <property type="entry name" value="FAD_binding_4"/>
    <property type="match status" value="1"/>
</dbReference>
<dbReference type="PANTHER" id="PTHR13878:SF91">
    <property type="entry name" value="FAD BINDING DOMAIN PROTEIN (AFU_ORTHOLOGUE AFUA_6G12070)-RELATED"/>
    <property type="match status" value="1"/>
</dbReference>
<feature type="chain" id="PRO_5040301825" description="FAD-binding PCMH-type domain-containing protein" evidence="3">
    <location>
        <begin position="20"/>
        <end position="588"/>
    </location>
</feature>
<keyword evidence="6" id="KW-1185">Reference proteome</keyword>
<gene>
    <name evidence="5" type="ORF">JDV02_008139</name>
</gene>
<dbReference type="InterPro" id="IPR050432">
    <property type="entry name" value="FAD-linked_Oxidoreductases_BP"/>
</dbReference>
<evidence type="ECO:0000256" key="2">
    <source>
        <dbReference type="ARBA" id="ARBA00023002"/>
    </source>
</evidence>
<evidence type="ECO:0000313" key="6">
    <source>
        <dbReference type="Proteomes" id="UP000829364"/>
    </source>
</evidence>
<keyword evidence="3" id="KW-0732">Signal</keyword>